<evidence type="ECO:0000256" key="5">
    <source>
        <dbReference type="ARBA" id="ARBA00022485"/>
    </source>
</evidence>
<dbReference type="EMBL" id="BAAANS010000045">
    <property type="protein sequence ID" value="GAA2113255.1"/>
    <property type="molecule type" value="Genomic_DNA"/>
</dbReference>
<evidence type="ECO:0000256" key="11">
    <source>
        <dbReference type="ARBA" id="ARBA00023291"/>
    </source>
</evidence>
<dbReference type="PROSITE" id="PS51379">
    <property type="entry name" value="4FE4S_FER_2"/>
    <property type="match status" value="1"/>
</dbReference>
<keyword evidence="8 12" id="KW-0249">Electron transport</keyword>
<evidence type="ECO:0000256" key="4">
    <source>
        <dbReference type="ARBA" id="ARBA00022448"/>
    </source>
</evidence>
<evidence type="ECO:0000256" key="7">
    <source>
        <dbReference type="ARBA" id="ARBA00022737"/>
    </source>
</evidence>
<evidence type="ECO:0000256" key="6">
    <source>
        <dbReference type="ARBA" id="ARBA00022723"/>
    </source>
</evidence>
<proteinExistence type="predicted"/>
<evidence type="ECO:0000256" key="12">
    <source>
        <dbReference type="RuleBase" id="RU365098"/>
    </source>
</evidence>
<dbReference type="InterPro" id="IPR017900">
    <property type="entry name" value="4Fe4S_Fe_S_CS"/>
</dbReference>
<evidence type="ECO:0000256" key="9">
    <source>
        <dbReference type="ARBA" id="ARBA00023004"/>
    </source>
</evidence>
<keyword evidence="6 12" id="KW-0479">Metal-binding</keyword>
<evidence type="ECO:0000313" key="14">
    <source>
        <dbReference type="EMBL" id="GAA2113255.1"/>
    </source>
</evidence>
<gene>
    <name evidence="14" type="ORF">GCM10009759_56690</name>
</gene>
<evidence type="ECO:0000259" key="13">
    <source>
        <dbReference type="PROSITE" id="PS51379"/>
    </source>
</evidence>
<evidence type="ECO:0000256" key="8">
    <source>
        <dbReference type="ARBA" id="ARBA00022982"/>
    </source>
</evidence>
<dbReference type="InterPro" id="IPR054830">
    <property type="entry name" value="FdxA_Actino"/>
</dbReference>
<keyword evidence="4 12" id="KW-0813">Transport</keyword>
<dbReference type="SUPFAM" id="SSF54862">
    <property type="entry name" value="4Fe-4S ferredoxins"/>
    <property type="match status" value="1"/>
</dbReference>
<feature type="domain" description="4Fe-4S ferredoxin-type" evidence="13">
    <location>
        <begin position="31"/>
        <end position="60"/>
    </location>
</feature>
<dbReference type="Pfam" id="PF00037">
    <property type="entry name" value="Fer4"/>
    <property type="match status" value="1"/>
</dbReference>
<evidence type="ECO:0000256" key="10">
    <source>
        <dbReference type="ARBA" id="ARBA00023014"/>
    </source>
</evidence>
<accession>A0ABN2XJ74</accession>
<organism evidence="14 15">
    <name type="scientific">Kitasatospora saccharophila</name>
    <dbReference type="NCBI Taxonomy" id="407973"/>
    <lineage>
        <taxon>Bacteria</taxon>
        <taxon>Bacillati</taxon>
        <taxon>Actinomycetota</taxon>
        <taxon>Actinomycetes</taxon>
        <taxon>Kitasatosporales</taxon>
        <taxon>Streptomycetaceae</taxon>
        <taxon>Kitasatospora</taxon>
    </lineage>
</organism>
<keyword evidence="11 12" id="KW-0003">3Fe-4S</keyword>
<dbReference type="Proteomes" id="UP001500897">
    <property type="component" value="Unassembled WGS sequence"/>
</dbReference>
<dbReference type="PRINTS" id="PR00354">
    <property type="entry name" value="7FE8SFRDOXIN"/>
</dbReference>
<sequence length="104" mass="11162">MTYVIAQPCVDVKDKACVEECPFDCIYEGERMLYIHPDQCDDCGACEAVCPVEAVRYEDELPEGWRPFAAVNAEFCAGLGSPGGAASIGPIGRDHPLVAALPKV</sequence>
<dbReference type="RefSeq" id="WP_344556000.1">
    <property type="nucleotide sequence ID" value="NZ_BAAANS010000045.1"/>
</dbReference>
<keyword evidence="5 12" id="KW-0004">4Fe-4S</keyword>
<keyword evidence="10 12" id="KW-0411">Iron-sulfur</keyword>
<name>A0ABN2XJ74_9ACTN</name>
<protein>
    <recommendedName>
        <fullName evidence="3 12">Ferredoxin</fullName>
    </recommendedName>
</protein>
<evidence type="ECO:0000256" key="1">
    <source>
        <dbReference type="ARBA" id="ARBA00001966"/>
    </source>
</evidence>
<evidence type="ECO:0000256" key="2">
    <source>
        <dbReference type="ARBA" id="ARBA00003532"/>
    </source>
</evidence>
<keyword evidence="15" id="KW-1185">Reference proteome</keyword>
<comment type="caution">
    <text evidence="14">The sequence shown here is derived from an EMBL/GenBank/DDBJ whole genome shotgun (WGS) entry which is preliminary data.</text>
</comment>
<comment type="cofactor">
    <cofactor evidence="1 12">
        <name>[4Fe-4S] cluster</name>
        <dbReference type="ChEBI" id="CHEBI:49883"/>
    </cofactor>
</comment>
<dbReference type="InterPro" id="IPR050294">
    <property type="entry name" value="RnfB_subfamily"/>
</dbReference>
<dbReference type="PANTHER" id="PTHR42859">
    <property type="entry name" value="OXIDOREDUCTASE"/>
    <property type="match status" value="1"/>
</dbReference>
<evidence type="ECO:0000256" key="3">
    <source>
        <dbReference type="ARBA" id="ARBA00013529"/>
    </source>
</evidence>
<dbReference type="InterPro" id="IPR000813">
    <property type="entry name" value="7Fe_ferredoxin"/>
</dbReference>
<keyword evidence="7" id="KW-0677">Repeat</keyword>
<evidence type="ECO:0000313" key="15">
    <source>
        <dbReference type="Proteomes" id="UP001500897"/>
    </source>
</evidence>
<dbReference type="PANTHER" id="PTHR42859:SF2">
    <property type="entry name" value="FERREDOXIN"/>
    <property type="match status" value="1"/>
</dbReference>
<dbReference type="Gene3D" id="3.30.70.20">
    <property type="match status" value="1"/>
</dbReference>
<comment type="cofactor">
    <cofactor evidence="12">
        <name>[3Fe-4S] cluster</name>
        <dbReference type="ChEBI" id="CHEBI:21137"/>
    </cofactor>
    <text evidence="12">Binds 1 [3Fe-4S] cluster.</text>
</comment>
<dbReference type="NCBIfam" id="NF045480">
    <property type="entry name" value="FdxA_Actino"/>
    <property type="match status" value="1"/>
</dbReference>
<reference evidence="14 15" key="1">
    <citation type="journal article" date="2019" name="Int. J. Syst. Evol. Microbiol.">
        <title>The Global Catalogue of Microorganisms (GCM) 10K type strain sequencing project: providing services to taxonomists for standard genome sequencing and annotation.</title>
        <authorList>
            <consortium name="The Broad Institute Genomics Platform"/>
            <consortium name="The Broad Institute Genome Sequencing Center for Infectious Disease"/>
            <person name="Wu L."/>
            <person name="Ma J."/>
        </authorList>
    </citation>
    <scope>NUCLEOTIDE SEQUENCE [LARGE SCALE GENOMIC DNA]</scope>
    <source>
        <strain evidence="14 15">JCM 14559</strain>
    </source>
</reference>
<dbReference type="InterPro" id="IPR017896">
    <property type="entry name" value="4Fe4S_Fe-S-bd"/>
</dbReference>
<keyword evidence="9 12" id="KW-0408">Iron</keyword>
<comment type="function">
    <text evidence="2 12">Ferredoxins are iron-sulfur proteins that transfer electrons in a wide variety of metabolic reactions.</text>
</comment>
<dbReference type="PROSITE" id="PS00198">
    <property type="entry name" value="4FE4S_FER_1"/>
    <property type="match status" value="1"/>
</dbReference>